<accession>A0A9X4KS31</accession>
<name>A0A9X4KS31_9BACL</name>
<evidence type="ECO:0000313" key="2">
    <source>
        <dbReference type="EMBL" id="MDG0809880.1"/>
    </source>
</evidence>
<evidence type="ECO:0000313" key="3">
    <source>
        <dbReference type="Proteomes" id="UP001153404"/>
    </source>
</evidence>
<dbReference type="Proteomes" id="UP001153404">
    <property type="component" value="Unassembled WGS sequence"/>
</dbReference>
<dbReference type="EMBL" id="JAPDIA010000003">
    <property type="protein sequence ID" value="MDG0809880.1"/>
    <property type="molecule type" value="Genomic_DNA"/>
</dbReference>
<reference evidence="2" key="1">
    <citation type="submission" date="2022-10" db="EMBL/GenBank/DDBJ databases">
        <title>Comparative genomic analysis of Cohnella hashimotonis sp. nov., isolated from the International Space Station.</title>
        <authorList>
            <person name="Simpson A."/>
            <person name="Venkateswaran K."/>
        </authorList>
    </citation>
    <scope>NUCLEOTIDE SEQUENCE</scope>
    <source>
        <strain evidence="2">DSM 28161</strain>
    </source>
</reference>
<protein>
    <submittedName>
        <fullName evidence="2">Uncharacterized protein</fullName>
    </submittedName>
</protein>
<sequence length="82" mass="9358">MITHEMKWGKYVIVWIVRLSRIYFISLSSSARIIGTGKPKTSFMRLIATVFRTTWGNSSNRNSSRKNRNPTHSLSSIPCIGL</sequence>
<dbReference type="AlphaFoldDB" id="A0A9X4KS31"/>
<dbReference type="RefSeq" id="WP_277531412.1">
    <property type="nucleotide sequence ID" value="NZ_JAPDIA010000003.1"/>
</dbReference>
<evidence type="ECO:0000256" key="1">
    <source>
        <dbReference type="SAM" id="MobiDB-lite"/>
    </source>
</evidence>
<feature type="region of interest" description="Disordered" evidence="1">
    <location>
        <begin position="55"/>
        <end position="82"/>
    </location>
</feature>
<proteinExistence type="predicted"/>
<keyword evidence="3" id="KW-1185">Reference proteome</keyword>
<comment type="caution">
    <text evidence="2">The sequence shown here is derived from an EMBL/GenBank/DDBJ whole genome shotgun (WGS) entry which is preliminary data.</text>
</comment>
<organism evidence="2 3">
    <name type="scientific">Cohnella rhizosphaerae</name>
    <dbReference type="NCBI Taxonomy" id="1457232"/>
    <lineage>
        <taxon>Bacteria</taxon>
        <taxon>Bacillati</taxon>
        <taxon>Bacillota</taxon>
        <taxon>Bacilli</taxon>
        <taxon>Bacillales</taxon>
        <taxon>Paenibacillaceae</taxon>
        <taxon>Cohnella</taxon>
    </lineage>
</organism>
<gene>
    <name evidence="2" type="ORF">OMP40_11430</name>
</gene>